<feature type="compositionally biased region" description="Polar residues" evidence="1">
    <location>
        <begin position="70"/>
        <end position="80"/>
    </location>
</feature>
<keyword evidence="3" id="KW-1185">Reference proteome</keyword>
<dbReference type="Proteomes" id="UP000635477">
    <property type="component" value="Unassembled WGS sequence"/>
</dbReference>
<proteinExistence type="predicted"/>
<sequence>MGKVIQLIRTYSPGSGTALGCGGRYGGPGGQATDPMSMVTGLFNGGKRRDLAGVVQEREKSRAEPAELGGNTSMDPTHSTGWSLDTPLSMEMKLTNMWAAIRGGGEAEERRPHHIIYVAPQTPLTPDSAVIRQSLFPLHLEINVTRILTVDQNKIASSSPSRAARPRCQTRKDKRDARLQDAYSSDNDSVRVSETPPS</sequence>
<organism evidence="2 3">
    <name type="scientific">Fusarium zealandicum</name>
    <dbReference type="NCBI Taxonomy" id="1053134"/>
    <lineage>
        <taxon>Eukaryota</taxon>
        <taxon>Fungi</taxon>
        <taxon>Dikarya</taxon>
        <taxon>Ascomycota</taxon>
        <taxon>Pezizomycotina</taxon>
        <taxon>Sordariomycetes</taxon>
        <taxon>Hypocreomycetidae</taxon>
        <taxon>Hypocreales</taxon>
        <taxon>Nectriaceae</taxon>
        <taxon>Fusarium</taxon>
        <taxon>Fusarium staphyleae species complex</taxon>
    </lineage>
</organism>
<evidence type="ECO:0000313" key="3">
    <source>
        <dbReference type="Proteomes" id="UP000635477"/>
    </source>
</evidence>
<feature type="region of interest" description="Disordered" evidence="1">
    <location>
        <begin position="56"/>
        <end position="80"/>
    </location>
</feature>
<dbReference type="EMBL" id="JABEYC010000446">
    <property type="protein sequence ID" value="KAF4977343.1"/>
    <property type="molecule type" value="Genomic_DNA"/>
</dbReference>
<feature type="compositionally biased region" description="Polar residues" evidence="1">
    <location>
        <begin position="182"/>
        <end position="192"/>
    </location>
</feature>
<feature type="compositionally biased region" description="Basic and acidic residues" evidence="1">
    <location>
        <begin position="56"/>
        <end position="65"/>
    </location>
</feature>
<reference evidence="2" key="1">
    <citation type="journal article" date="2020" name="BMC Genomics">
        <title>Correction to: Identification and distribution of gene clusters required for synthesis of sphingolipid metabolism inhibitors in diverse species of the filamentous fungus Fusarium.</title>
        <authorList>
            <person name="Kim H.S."/>
            <person name="Lohmar J.M."/>
            <person name="Busman M."/>
            <person name="Brown D.W."/>
            <person name="Naumann T.A."/>
            <person name="Divon H.H."/>
            <person name="Lysoe E."/>
            <person name="Uhlig S."/>
            <person name="Proctor R.H."/>
        </authorList>
    </citation>
    <scope>NUCLEOTIDE SEQUENCE</scope>
    <source>
        <strain evidence="2">NRRL 22465</strain>
    </source>
</reference>
<dbReference type="AlphaFoldDB" id="A0A8H4XJX6"/>
<dbReference type="PROSITE" id="PS51257">
    <property type="entry name" value="PROKAR_LIPOPROTEIN"/>
    <property type="match status" value="1"/>
</dbReference>
<gene>
    <name evidence="2" type="ORF">FZEAL_6115</name>
</gene>
<reference evidence="2" key="2">
    <citation type="submission" date="2020-05" db="EMBL/GenBank/DDBJ databases">
        <authorList>
            <person name="Kim H.-S."/>
            <person name="Proctor R.H."/>
            <person name="Brown D.W."/>
        </authorList>
    </citation>
    <scope>NUCLEOTIDE SEQUENCE</scope>
    <source>
        <strain evidence="2">NRRL 22465</strain>
    </source>
</reference>
<accession>A0A8H4XJX6</accession>
<comment type="caution">
    <text evidence="2">The sequence shown here is derived from an EMBL/GenBank/DDBJ whole genome shotgun (WGS) entry which is preliminary data.</text>
</comment>
<feature type="compositionally biased region" description="Basic and acidic residues" evidence="1">
    <location>
        <begin position="170"/>
        <end position="179"/>
    </location>
</feature>
<evidence type="ECO:0000313" key="2">
    <source>
        <dbReference type="EMBL" id="KAF4977343.1"/>
    </source>
</evidence>
<name>A0A8H4XJX6_9HYPO</name>
<protein>
    <submittedName>
        <fullName evidence="2">Uncharacterized protein</fullName>
    </submittedName>
</protein>
<evidence type="ECO:0000256" key="1">
    <source>
        <dbReference type="SAM" id="MobiDB-lite"/>
    </source>
</evidence>
<feature type="region of interest" description="Disordered" evidence="1">
    <location>
        <begin position="154"/>
        <end position="198"/>
    </location>
</feature>